<keyword evidence="4" id="KW-1185">Reference proteome</keyword>
<evidence type="ECO:0000313" key="3">
    <source>
        <dbReference type="EMBL" id="MFH8251609.1"/>
    </source>
</evidence>
<name>A0ABW7QDW1_9MICO</name>
<reference evidence="3 4" key="1">
    <citation type="submission" date="2024-09" db="EMBL/GenBank/DDBJ databases">
        <authorList>
            <person name="Pan X."/>
        </authorList>
    </citation>
    <scope>NUCLEOTIDE SEQUENCE [LARGE SCALE GENOMIC DNA]</scope>
    <source>
        <strain evidence="3 4">B2969</strain>
    </source>
</reference>
<dbReference type="CDD" id="cd05829">
    <property type="entry name" value="Sortase_F"/>
    <property type="match status" value="1"/>
</dbReference>
<dbReference type="Proteomes" id="UP001610861">
    <property type="component" value="Unassembled WGS sequence"/>
</dbReference>
<keyword evidence="1" id="KW-0378">Hydrolase</keyword>
<sequence>MIRSARRARRPLVVATVVLAVVLPGCATPRQDAGPGAPTVSAAPATGAPLAADLVPVAVPTHLTFPAAGIDGTVEEYTAAQAAAEGGVNPASLDDIAWYSGIADPMPGTDARNTVYIFGHSWIEPAVFNGLKDVVPGDEATITTANGELVYRVDDVITMAKPDFTQDPRVVAIVPGRLALVTCSRPEGWDPAEHAPDNTVVFLQLVAATPAS</sequence>
<keyword evidence="2" id="KW-0732">Signal</keyword>
<dbReference type="InterPro" id="IPR005754">
    <property type="entry name" value="Sortase"/>
</dbReference>
<feature type="signal peptide" evidence="2">
    <location>
        <begin position="1"/>
        <end position="27"/>
    </location>
</feature>
<comment type="caution">
    <text evidence="3">The sequence shown here is derived from an EMBL/GenBank/DDBJ whole genome shotgun (WGS) entry which is preliminary data.</text>
</comment>
<feature type="chain" id="PRO_5047503559" evidence="2">
    <location>
        <begin position="28"/>
        <end position="212"/>
    </location>
</feature>
<proteinExistence type="predicted"/>
<evidence type="ECO:0000256" key="2">
    <source>
        <dbReference type="SAM" id="SignalP"/>
    </source>
</evidence>
<dbReference type="SUPFAM" id="SSF63817">
    <property type="entry name" value="Sortase"/>
    <property type="match status" value="1"/>
</dbReference>
<dbReference type="EMBL" id="JBIQWL010000005">
    <property type="protein sequence ID" value="MFH8251609.1"/>
    <property type="molecule type" value="Genomic_DNA"/>
</dbReference>
<protein>
    <submittedName>
        <fullName evidence="3">Class F sortase</fullName>
    </submittedName>
</protein>
<evidence type="ECO:0000256" key="1">
    <source>
        <dbReference type="ARBA" id="ARBA00022801"/>
    </source>
</evidence>
<organism evidence="3 4">
    <name type="scientific">Microbacterium alkaliflavum</name>
    <dbReference type="NCBI Taxonomy" id="3248839"/>
    <lineage>
        <taxon>Bacteria</taxon>
        <taxon>Bacillati</taxon>
        <taxon>Actinomycetota</taxon>
        <taxon>Actinomycetes</taxon>
        <taxon>Micrococcales</taxon>
        <taxon>Microbacteriaceae</taxon>
        <taxon>Microbacterium</taxon>
    </lineage>
</organism>
<dbReference type="RefSeq" id="WP_397557063.1">
    <property type="nucleotide sequence ID" value="NZ_JBIQWL010000005.1"/>
</dbReference>
<dbReference type="Pfam" id="PF04203">
    <property type="entry name" value="Sortase"/>
    <property type="match status" value="1"/>
</dbReference>
<dbReference type="InterPro" id="IPR023365">
    <property type="entry name" value="Sortase_dom-sf"/>
</dbReference>
<dbReference type="InterPro" id="IPR042001">
    <property type="entry name" value="Sortase_F"/>
</dbReference>
<accession>A0ABW7QDW1</accession>
<dbReference type="Gene3D" id="2.40.260.10">
    <property type="entry name" value="Sortase"/>
    <property type="match status" value="1"/>
</dbReference>
<evidence type="ECO:0000313" key="4">
    <source>
        <dbReference type="Proteomes" id="UP001610861"/>
    </source>
</evidence>
<gene>
    <name evidence="3" type="ORF">ACH3VR_14670</name>
</gene>